<gene>
    <name evidence="3" type="ordered locus">Dole_0143</name>
</gene>
<dbReference type="eggNOG" id="COG2159">
    <property type="taxonomic scope" value="Bacteria"/>
</dbReference>
<protein>
    <submittedName>
        <fullName evidence="3">Amidohydrolase 2</fullName>
    </submittedName>
</protein>
<evidence type="ECO:0000313" key="3">
    <source>
        <dbReference type="EMBL" id="ABW65953.1"/>
    </source>
</evidence>
<accession>A8ZSP0</accession>
<dbReference type="GO" id="GO:0005737">
    <property type="term" value="C:cytoplasm"/>
    <property type="evidence" value="ECO:0007669"/>
    <property type="project" value="TreeGrafter"/>
</dbReference>
<dbReference type="STRING" id="96561.Dole_0143"/>
<dbReference type="GO" id="GO:0019748">
    <property type="term" value="P:secondary metabolic process"/>
    <property type="evidence" value="ECO:0007669"/>
    <property type="project" value="TreeGrafter"/>
</dbReference>
<feature type="domain" description="Amidohydrolase-related" evidence="2">
    <location>
        <begin position="3"/>
        <end position="279"/>
    </location>
</feature>
<dbReference type="Gene3D" id="3.20.20.140">
    <property type="entry name" value="Metal-dependent hydrolases"/>
    <property type="match status" value="1"/>
</dbReference>
<dbReference type="KEGG" id="dol:Dole_0143"/>
<name>A8ZSP0_DESOH</name>
<keyword evidence="3" id="KW-0378">Hydrolase</keyword>
<dbReference type="PANTHER" id="PTHR21240">
    <property type="entry name" value="2-AMINO-3-CARBOXYLMUCONATE-6-SEMIALDEHYDE DECARBOXYLASE"/>
    <property type="match status" value="1"/>
</dbReference>
<dbReference type="AlphaFoldDB" id="A8ZSP0"/>
<dbReference type="Proteomes" id="UP000008561">
    <property type="component" value="Chromosome"/>
</dbReference>
<evidence type="ECO:0000259" key="2">
    <source>
        <dbReference type="Pfam" id="PF04909"/>
    </source>
</evidence>
<keyword evidence="4" id="KW-1185">Reference proteome</keyword>
<dbReference type="Pfam" id="PF04909">
    <property type="entry name" value="Amidohydro_2"/>
    <property type="match status" value="1"/>
</dbReference>
<dbReference type="HOGENOM" id="CLU_044590_6_1_7"/>
<dbReference type="InterPro" id="IPR032465">
    <property type="entry name" value="ACMSD"/>
</dbReference>
<sequence>MIIDAHTHIFPDAVRSDRNPFFDSEGAFKLLYESDKSQLAGAGDLVDCLDREGLDMAVTFGFPWQNPDLIRAHNDYIIESQQRYPTRLAGLCCVDIYTPAAPLEVERCLDAGLYGVGELACYLSGIDDEALKHLAPIMELCRSRNKPVLIHTNEPVGHVYPGKTPISALQMYNLAKTFPENRIVLAHWGGGIFFFNLLKREAKGVLKNLWFDTAASPYLYDPAVYAIACQLAGNNRVMFGSDFPLLPPSRYFKEIDAAGLDSVAKAALLGGTAAALFGLS</sequence>
<reference evidence="3 4" key="1">
    <citation type="submission" date="2007-10" db="EMBL/GenBank/DDBJ databases">
        <title>Complete sequence of Desulfococcus oleovorans Hxd3.</title>
        <authorList>
            <consortium name="US DOE Joint Genome Institute"/>
            <person name="Copeland A."/>
            <person name="Lucas S."/>
            <person name="Lapidus A."/>
            <person name="Barry K."/>
            <person name="Glavina del Rio T."/>
            <person name="Dalin E."/>
            <person name="Tice H."/>
            <person name="Pitluck S."/>
            <person name="Kiss H."/>
            <person name="Brettin T."/>
            <person name="Bruce D."/>
            <person name="Detter J.C."/>
            <person name="Han C."/>
            <person name="Schmutz J."/>
            <person name="Larimer F."/>
            <person name="Land M."/>
            <person name="Hauser L."/>
            <person name="Kyrpides N."/>
            <person name="Kim E."/>
            <person name="Wawrik B."/>
            <person name="Richardson P."/>
        </authorList>
    </citation>
    <scope>NUCLEOTIDE SEQUENCE [LARGE SCALE GENOMIC DNA]</scope>
    <source>
        <strain evidence="4">DSM 6200 / JCM 39069 / Hxd3</strain>
    </source>
</reference>
<evidence type="ECO:0000313" key="4">
    <source>
        <dbReference type="Proteomes" id="UP000008561"/>
    </source>
</evidence>
<dbReference type="GO" id="GO:0016831">
    <property type="term" value="F:carboxy-lyase activity"/>
    <property type="evidence" value="ECO:0007669"/>
    <property type="project" value="InterPro"/>
</dbReference>
<organism evidence="3 4">
    <name type="scientific">Desulfosudis oleivorans (strain DSM 6200 / JCM 39069 / Hxd3)</name>
    <name type="common">Desulfococcus oleovorans</name>
    <dbReference type="NCBI Taxonomy" id="96561"/>
    <lineage>
        <taxon>Bacteria</taxon>
        <taxon>Pseudomonadati</taxon>
        <taxon>Thermodesulfobacteriota</taxon>
        <taxon>Desulfobacteria</taxon>
        <taxon>Desulfobacterales</taxon>
        <taxon>Desulfosudaceae</taxon>
        <taxon>Desulfosudis</taxon>
    </lineage>
</organism>
<dbReference type="OrthoDB" id="1407586at2"/>
<proteinExistence type="predicted"/>
<dbReference type="PANTHER" id="PTHR21240:SF28">
    <property type="entry name" value="ISO-OROTATE DECARBOXYLASE (EUROFUNG)"/>
    <property type="match status" value="1"/>
</dbReference>
<dbReference type="RefSeq" id="WP_012173572.1">
    <property type="nucleotide sequence ID" value="NC_009943.1"/>
</dbReference>
<dbReference type="GO" id="GO:0016787">
    <property type="term" value="F:hydrolase activity"/>
    <property type="evidence" value="ECO:0007669"/>
    <property type="project" value="UniProtKB-KW"/>
</dbReference>
<keyword evidence="1" id="KW-0456">Lyase</keyword>
<dbReference type="SUPFAM" id="SSF51556">
    <property type="entry name" value="Metallo-dependent hydrolases"/>
    <property type="match status" value="1"/>
</dbReference>
<evidence type="ECO:0000256" key="1">
    <source>
        <dbReference type="ARBA" id="ARBA00023239"/>
    </source>
</evidence>
<dbReference type="InterPro" id="IPR006680">
    <property type="entry name" value="Amidohydro-rel"/>
</dbReference>
<dbReference type="InterPro" id="IPR032466">
    <property type="entry name" value="Metal_Hydrolase"/>
</dbReference>
<dbReference type="EMBL" id="CP000859">
    <property type="protein sequence ID" value="ABW65953.1"/>
    <property type="molecule type" value="Genomic_DNA"/>
</dbReference>